<dbReference type="Pfam" id="PF01590">
    <property type="entry name" value="GAF"/>
    <property type="match status" value="1"/>
</dbReference>
<dbReference type="Gene3D" id="3.30.450.40">
    <property type="match status" value="1"/>
</dbReference>
<evidence type="ECO:0000256" key="5">
    <source>
        <dbReference type="ARBA" id="ARBA00022777"/>
    </source>
</evidence>
<protein>
    <recommendedName>
        <fullName evidence="2">histidine kinase</fullName>
        <ecNumber evidence="2">2.7.13.3</ecNumber>
    </recommendedName>
</protein>
<dbReference type="Pfam" id="PF02518">
    <property type="entry name" value="HATPase_c"/>
    <property type="match status" value="1"/>
</dbReference>
<comment type="catalytic activity">
    <reaction evidence="1">
        <text>ATP + protein L-histidine = ADP + protein N-phospho-L-histidine.</text>
        <dbReference type="EC" id="2.7.13.3"/>
    </reaction>
</comment>
<evidence type="ECO:0000313" key="10">
    <source>
        <dbReference type="EMBL" id="SPJ70311.1"/>
    </source>
</evidence>
<dbReference type="PANTHER" id="PTHR43047:SF72">
    <property type="entry name" value="OSMOSENSING HISTIDINE PROTEIN KINASE SLN1"/>
    <property type="match status" value="1"/>
</dbReference>
<dbReference type="Pfam" id="PF00512">
    <property type="entry name" value="HisKA"/>
    <property type="match status" value="1"/>
</dbReference>
<dbReference type="InterPro" id="IPR036097">
    <property type="entry name" value="HisK_dim/P_sf"/>
</dbReference>
<keyword evidence="3 6" id="KW-0597">Phosphoprotein</keyword>
<dbReference type="GO" id="GO:0000155">
    <property type="term" value="F:phosphorelay sensor kinase activity"/>
    <property type="evidence" value="ECO:0007669"/>
    <property type="project" value="InterPro"/>
</dbReference>
<dbReference type="PANTHER" id="PTHR43047">
    <property type="entry name" value="TWO-COMPONENT HISTIDINE PROTEIN KINASE"/>
    <property type="match status" value="1"/>
</dbReference>
<dbReference type="InterPro" id="IPR029016">
    <property type="entry name" value="GAF-like_dom_sf"/>
</dbReference>
<feature type="region of interest" description="Disordered" evidence="7">
    <location>
        <begin position="233"/>
        <end position="280"/>
    </location>
</feature>
<gene>
    <name evidence="10" type="ORF">FTOL_00039</name>
</gene>
<dbReference type="PROSITE" id="PS50110">
    <property type="entry name" value="RESPONSE_REGULATORY"/>
    <property type="match status" value="1"/>
</dbReference>
<name>A0AAE8LXE7_9HYPO</name>
<dbReference type="PRINTS" id="PR00344">
    <property type="entry name" value="BCTRLSENSOR"/>
</dbReference>
<feature type="compositionally biased region" description="Polar residues" evidence="7">
    <location>
        <begin position="258"/>
        <end position="280"/>
    </location>
</feature>
<evidence type="ECO:0000256" key="1">
    <source>
        <dbReference type="ARBA" id="ARBA00000085"/>
    </source>
</evidence>
<dbReference type="InterPro" id="IPR003661">
    <property type="entry name" value="HisK_dim/P_dom"/>
</dbReference>
<evidence type="ECO:0000256" key="7">
    <source>
        <dbReference type="SAM" id="MobiDB-lite"/>
    </source>
</evidence>
<dbReference type="InterPro" id="IPR011006">
    <property type="entry name" value="CheY-like_superfamily"/>
</dbReference>
<dbReference type="EMBL" id="ONZP01000005">
    <property type="protein sequence ID" value="SPJ70311.1"/>
    <property type="molecule type" value="Genomic_DNA"/>
</dbReference>
<sequence>MPGTKLSETIREYETTRYDELLRATCRPIGEVETADLSMCPDMILTSLAQLATCRTRTERSLISLFDESKQYIVAEATPTTSLIPRPKTSGDDVFWLCGTHIARNDGVCDYTLRAIEDTLHEDGSDELPIVVVQDLVTDPRFSSSPYCQPGTFARFYAAVPIRSPRGINIGVLCVINSTPGADWHEEHSNVLRGLAQTVMDHLEGNRVKNMLKRNVQMSLGLRKFSDGRLLSSKKKSNTVEKSKRIKNAGLKDAAPPSENTSSLDSNQTGVYSQGLTSDTKSPCLSIPDIIHDEPTPTNPFIEAADVIKEALDIDDCAFFSSDSHDLHVVHSSETENGSNVSSGKSRNPSVYSSEGSKNDGPSAQSLLPCQTLGASAKNNSTGHGDLSQLLLSQILKQYPEGCIFDYMSDHVTKLNGVSDAQGQGPSAIRTLGDDTHSKAVTEFGGQNPDKTNDHIHDERDIFNVFPSARSIAFIPIWDPQTGAWSIGGFICSNTPRYEFDTDNEMPFLRAIGSLAASEALRLETLAANKAKSDVLGSISHELRSPLHGITLGMELLSDSGLGPTQQNLAHMIETCCRTLSETTEHLLDYSKVNKVARPQKLLNGSQGDSGPNTRAADPLTRSVHLDLLLEDVIESVYAGHNYQHLSIAQMFSHSKTRRHADTRAIRQLDSMQAAEELNPTGSNANQQQLQNKDLSVFLIYDPAYSWHFRTLPGAIIRMIMNLFGNSLKYTTKGLIKITMTQDQPEDDSKERTVTLVVEDTGRGISEEFLRNTIFKPFSQEDQLATGIGLGLSFVQRIVAQLGGSISITSQINFGTKVTVLLPMTLETVSPTQEPSADQPVETQSPCHGLRVQVVNSVEGVDAPSRQPCTSDHVMDTLCSDNLGLKLCSKEDSEQLAPDVIMTNPAVYDASKSIRSWRELPVLVVCPNALVVHKYESASTPSGHTNFHGFVSQPISPFKLQRAISRVMNLWGESQESPQDQQTPPSPSETLSSGHTKTPDTSVIGSPFGSANPAEDYFQVPQFLLVEDNPINLKILTCFMKKLKQPYETATNGEEAVAAYKENPGRFLYILMDISMPVMDGLEATRQIRAFERYHNIPASVVLAITGLGSESTREEATRSGVDFFITKPAKLKELEAILKSQGFAV</sequence>
<dbReference type="Gene3D" id="1.10.287.130">
    <property type="match status" value="1"/>
</dbReference>
<dbReference type="AlphaFoldDB" id="A0AAE8LXE7"/>
<feature type="compositionally biased region" description="Polar residues" evidence="7">
    <location>
        <begin position="991"/>
        <end position="1004"/>
    </location>
</feature>
<dbReference type="SUPFAM" id="SSF55874">
    <property type="entry name" value="ATPase domain of HSP90 chaperone/DNA topoisomerase II/histidine kinase"/>
    <property type="match status" value="1"/>
</dbReference>
<dbReference type="InterPro" id="IPR005467">
    <property type="entry name" value="His_kinase_dom"/>
</dbReference>
<evidence type="ECO:0000313" key="11">
    <source>
        <dbReference type="Proteomes" id="UP001187734"/>
    </source>
</evidence>
<evidence type="ECO:0000259" key="8">
    <source>
        <dbReference type="PROSITE" id="PS50109"/>
    </source>
</evidence>
<feature type="domain" description="Histidine kinase" evidence="8">
    <location>
        <begin position="538"/>
        <end position="826"/>
    </location>
</feature>
<dbReference type="Gene3D" id="3.40.50.2300">
    <property type="match status" value="1"/>
</dbReference>
<feature type="compositionally biased region" description="Low complexity" evidence="7">
    <location>
        <begin position="973"/>
        <end position="983"/>
    </location>
</feature>
<feature type="modified residue" description="4-aspartylphosphate" evidence="6">
    <location>
        <position position="1073"/>
    </location>
</feature>
<evidence type="ECO:0000259" key="9">
    <source>
        <dbReference type="PROSITE" id="PS50110"/>
    </source>
</evidence>
<dbReference type="PROSITE" id="PS50109">
    <property type="entry name" value="HIS_KIN"/>
    <property type="match status" value="1"/>
</dbReference>
<dbReference type="GO" id="GO:0009927">
    <property type="term" value="F:histidine phosphotransfer kinase activity"/>
    <property type="evidence" value="ECO:0007669"/>
    <property type="project" value="TreeGrafter"/>
</dbReference>
<evidence type="ECO:0000256" key="2">
    <source>
        <dbReference type="ARBA" id="ARBA00012438"/>
    </source>
</evidence>
<dbReference type="SMART" id="SM00065">
    <property type="entry name" value="GAF"/>
    <property type="match status" value="1"/>
</dbReference>
<dbReference type="InterPro" id="IPR036890">
    <property type="entry name" value="HATPase_C_sf"/>
</dbReference>
<feature type="region of interest" description="Disordered" evidence="7">
    <location>
        <begin position="973"/>
        <end position="1006"/>
    </location>
</feature>
<dbReference type="InterPro" id="IPR003018">
    <property type="entry name" value="GAF"/>
</dbReference>
<dbReference type="SUPFAM" id="SSF47384">
    <property type="entry name" value="Homodimeric domain of signal transducing histidine kinase"/>
    <property type="match status" value="1"/>
</dbReference>
<organism evidence="10 11">
    <name type="scientific">Fusarium torulosum</name>
    <dbReference type="NCBI Taxonomy" id="33205"/>
    <lineage>
        <taxon>Eukaryota</taxon>
        <taxon>Fungi</taxon>
        <taxon>Dikarya</taxon>
        <taxon>Ascomycota</taxon>
        <taxon>Pezizomycotina</taxon>
        <taxon>Sordariomycetes</taxon>
        <taxon>Hypocreomycetidae</taxon>
        <taxon>Hypocreales</taxon>
        <taxon>Nectriaceae</taxon>
        <taxon>Fusarium</taxon>
    </lineage>
</organism>
<reference evidence="10" key="1">
    <citation type="submission" date="2018-03" db="EMBL/GenBank/DDBJ databases">
        <authorList>
            <person name="Guldener U."/>
        </authorList>
    </citation>
    <scope>NUCLEOTIDE SEQUENCE</scope>
</reference>
<feature type="region of interest" description="Disordered" evidence="7">
    <location>
        <begin position="330"/>
        <end position="368"/>
    </location>
</feature>
<evidence type="ECO:0000256" key="6">
    <source>
        <dbReference type="PROSITE-ProRule" id="PRU00169"/>
    </source>
</evidence>
<dbReference type="SMART" id="SM00387">
    <property type="entry name" value="HATPase_c"/>
    <property type="match status" value="1"/>
</dbReference>
<dbReference type="SUPFAM" id="SSF52172">
    <property type="entry name" value="CheY-like"/>
    <property type="match status" value="1"/>
</dbReference>
<dbReference type="SMART" id="SM00448">
    <property type="entry name" value="REC"/>
    <property type="match status" value="1"/>
</dbReference>
<accession>A0AAE8LXE7</accession>
<feature type="compositionally biased region" description="Polar residues" evidence="7">
    <location>
        <begin position="335"/>
        <end position="368"/>
    </location>
</feature>
<comment type="caution">
    <text evidence="10">The sequence shown here is derived from an EMBL/GenBank/DDBJ whole genome shotgun (WGS) entry which is preliminary data.</text>
</comment>
<dbReference type="GO" id="GO:0005886">
    <property type="term" value="C:plasma membrane"/>
    <property type="evidence" value="ECO:0007669"/>
    <property type="project" value="TreeGrafter"/>
</dbReference>
<proteinExistence type="predicted"/>
<keyword evidence="5" id="KW-0418">Kinase</keyword>
<dbReference type="SUPFAM" id="SSF55781">
    <property type="entry name" value="GAF domain-like"/>
    <property type="match status" value="1"/>
</dbReference>
<feature type="domain" description="Response regulatory" evidence="9">
    <location>
        <begin position="1022"/>
        <end position="1143"/>
    </location>
</feature>
<evidence type="ECO:0000256" key="3">
    <source>
        <dbReference type="ARBA" id="ARBA00022553"/>
    </source>
</evidence>
<dbReference type="InterPro" id="IPR003594">
    <property type="entry name" value="HATPase_dom"/>
</dbReference>
<evidence type="ECO:0000256" key="4">
    <source>
        <dbReference type="ARBA" id="ARBA00022679"/>
    </source>
</evidence>
<keyword evidence="11" id="KW-1185">Reference proteome</keyword>
<dbReference type="Proteomes" id="UP001187734">
    <property type="component" value="Unassembled WGS sequence"/>
</dbReference>
<dbReference type="SMART" id="SM00388">
    <property type="entry name" value="HisKA"/>
    <property type="match status" value="1"/>
</dbReference>
<keyword evidence="4" id="KW-0808">Transferase</keyword>
<dbReference type="Gene3D" id="3.30.565.10">
    <property type="entry name" value="Histidine kinase-like ATPase, C-terminal domain"/>
    <property type="match status" value="1"/>
</dbReference>
<dbReference type="InterPro" id="IPR004358">
    <property type="entry name" value="Sig_transdc_His_kin-like_C"/>
</dbReference>
<dbReference type="Pfam" id="PF00072">
    <property type="entry name" value="Response_reg"/>
    <property type="match status" value="1"/>
</dbReference>
<dbReference type="InterPro" id="IPR001789">
    <property type="entry name" value="Sig_transdc_resp-reg_receiver"/>
</dbReference>
<dbReference type="EC" id="2.7.13.3" evidence="2"/>
<dbReference type="CDD" id="cd00082">
    <property type="entry name" value="HisKA"/>
    <property type="match status" value="1"/>
</dbReference>
<dbReference type="CDD" id="cd17546">
    <property type="entry name" value="REC_hyHK_CKI1_RcsC-like"/>
    <property type="match status" value="1"/>
</dbReference>